<evidence type="ECO:0000256" key="2">
    <source>
        <dbReference type="ARBA" id="ARBA00022475"/>
    </source>
</evidence>
<keyword evidence="2" id="KW-1003">Cell membrane</keyword>
<evidence type="ECO:0000256" key="8">
    <source>
        <dbReference type="ARBA" id="ARBA00023170"/>
    </source>
</evidence>
<dbReference type="SMART" id="SM00408">
    <property type="entry name" value="IGc2"/>
    <property type="match status" value="2"/>
</dbReference>
<dbReference type="InterPro" id="IPR036179">
    <property type="entry name" value="Ig-like_dom_sf"/>
</dbReference>
<feature type="signal peptide" evidence="13">
    <location>
        <begin position="1"/>
        <end position="19"/>
    </location>
</feature>
<feature type="chain" id="PRO_5039261927" description="Ig-like domain-containing protein" evidence="13">
    <location>
        <begin position="20"/>
        <end position="336"/>
    </location>
</feature>
<evidence type="ECO:0000256" key="13">
    <source>
        <dbReference type="SAM" id="SignalP"/>
    </source>
</evidence>
<name>A0A9D3PD37_MEGAT</name>
<keyword evidence="4 13" id="KW-0732">Signal</keyword>
<keyword evidence="6 12" id="KW-0472">Membrane</keyword>
<dbReference type="InterPro" id="IPR007110">
    <property type="entry name" value="Ig-like_dom"/>
</dbReference>
<organism evidence="15 16">
    <name type="scientific">Megalops atlanticus</name>
    <name type="common">Tarpon</name>
    <name type="synonym">Clupea gigantea</name>
    <dbReference type="NCBI Taxonomy" id="7932"/>
    <lineage>
        <taxon>Eukaryota</taxon>
        <taxon>Metazoa</taxon>
        <taxon>Chordata</taxon>
        <taxon>Craniata</taxon>
        <taxon>Vertebrata</taxon>
        <taxon>Euteleostomi</taxon>
        <taxon>Actinopterygii</taxon>
        <taxon>Neopterygii</taxon>
        <taxon>Teleostei</taxon>
        <taxon>Elopiformes</taxon>
        <taxon>Megalopidae</taxon>
        <taxon>Megalops</taxon>
    </lineage>
</organism>
<dbReference type="InterPro" id="IPR003599">
    <property type="entry name" value="Ig_sub"/>
</dbReference>
<evidence type="ECO:0000256" key="9">
    <source>
        <dbReference type="ARBA" id="ARBA00023180"/>
    </source>
</evidence>
<dbReference type="EMBL" id="JAFDVH010000021">
    <property type="protein sequence ID" value="KAG7457613.1"/>
    <property type="molecule type" value="Genomic_DNA"/>
</dbReference>
<keyword evidence="5 12" id="KW-1133">Transmembrane helix</keyword>
<evidence type="ECO:0000256" key="5">
    <source>
        <dbReference type="ARBA" id="ARBA00022989"/>
    </source>
</evidence>
<keyword evidence="9" id="KW-0325">Glycoprotein</keyword>
<feature type="domain" description="Ig-like" evidence="14">
    <location>
        <begin position="104"/>
        <end position="201"/>
    </location>
</feature>
<dbReference type="InterPro" id="IPR003598">
    <property type="entry name" value="Ig_sub2"/>
</dbReference>
<dbReference type="GO" id="GO:0009897">
    <property type="term" value="C:external side of plasma membrane"/>
    <property type="evidence" value="ECO:0007669"/>
    <property type="project" value="TreeGrafter"/>
</dbReference>
<evidence type="ECO:0000313" key="16">
    <source>
        <dbReference type="Proteomes" id="UP001046870"/>
    </source>
</evidence>
<dbReference type="PROSITE" id="PS51257">
    <property type="entry name" value="PROKAR_LIPOPROTEIN"/>
    <property type="match status" value="1"/>
</dbReference>
<keyword evidence="16" id="KW-1185">Reference proteome</keyword>
<keyword evidence="3 12" id="KW-0812">Transmembrane</keyword>
<feature type="region of interest" description="Disordered" evidence="11">
    <location>
        <begin position="263"/>
        <end position="301"/>
    </location>
</feature>
<dbReference type="InterPro" id="IPR013783">
    <property type="entry name" value="Ig-like_fold"/>
</dbReference>
<evidence type="ECO:0000256" key="6">
    <source>
        <dbReference type="ARBA" id="ARBA00023136"/>
    </source>
</evidence>
<keyword evidence="8" id="KW-0675">Receptor</keyword>
<dbReference type="GO" id="GO:0031295">
    <property type="term" value="P:T cell costimulation"/>
    <property type="evidence" value="ECO:0007669"/>
    <property type="project" value="TreeGrafter"/>
</dbReference>
<reference evidence="15" key="1">
    <citation type="submission" date="2021-01" db="EMBL/GenBank/DDBJ databases">
        <authorList>
            <person name="Zahm M."/>
            <person name="Roques C."/>
            <person name="Cabau C."/>
            <person name="Klopp C."/>
            <person name="Donnadieu C."/>
            <person name="Jouanno E."/>
            <person name="Lampietro C."/>
            <person name="Louis A."/>
            <person name="Herpin A."/>
            <person name="Echchiki A."/>
            <person name="Berthelot C."/>
            <person name="Parey E."/>
            <person name="Roest-Crollius H."/>
            <person name="Braasch I."/>
            <person name="Postlethwait J."/>
            <person name="Bobe J."/>
            <person name="Montfort J."/>
            <person name="Bouchez O."/>
            <person name="Begum T."/>
            <person name="Mejri S."/>
            <person name="Adams A."/>
            <person name="Chen W.-J."/>
            <person name="Guiguen Y."/>
        </authorList>
    </citation>
    <scope>NUCLEOTIDE SEQUENCE</scope>
    <source>
        <strain evidence="15">YG-15Mar2019-1</strain>
        <tissue evidence="15">Brain</tissue>
    </source>
</reference>
<dbReference type="Proteomes" id="UP001046870">
    <property type="component" value="Chromosome 21"/>
</dbReference>
<feature type="transmembrane region" description="Helical" evidence="12">
    <location>
        <begin position="232"/>
        <end position="257"/>
    </location>
</feature>
<protein>
    <recommendedName>
        <fullName evidence="14">Ig-like domain-containing protein</fullName>
    </recommendedName>
</protein>
<dbReference type="InterPro" id="IPR013106">
    <property type="entry name" value="Ig_V-set"/>
</dbReference>
<gene>
    <name evidence="15" type="ORF">MATL_G00229040</name>
</gene>
<dbReference type="Gene3D" id="2.60.40.10">
    <property type="entry name" value="Immunoglobulins"/>
    <property type="match status" value="2"/>
</dbReference>
<dbReference type="GO" id="GO:0006955">
    <property type="term" value="P:immune response"/>
    <property type="evidence" value="ECO:0007669"/>
    <property type="project" value="TreeGrafter"/>
</dbReference>
<evidence type="ECO:0000256" key="4">
    <source>
        <dbReference type="ARBA" id="ARBA00022729"/>
    </source>
</evidence>
<comment type="caution">
    <text evidence="15">The sequence shown here is derived from an EMBL/GenBank/DDBJ whole genome shotgun (WGS) entry which is preliminary data.</text>
</comment>
<sequence>MVNAAKASLFFQLLLFSCATTPIVRLSVPEGHYIILICSGHTHRNSTSLEWRGTDGNVIAVKKGHSATTMRDHKYSLLSDGSLLIKSLHRTDSGEYRCREQIVADVEVLTGQDYNVTAGRTILLPCKVTDKQRQKWVLKKNKERKPIYTRHKNGTLRKEIEDPQNRFSHMEDNTLQIANLQPEDRGEYWCNGRRAASLTVRTVEKNDYTNHVTTEDTDTETDESENEGSDQVGVLIAVAIGVGVLVLLAGFLSLWLLTRKKDRKGNKQETTGLQPQRPPDVVTSEAPGRGEAPSGRRVEDGEIHYASLGRHNWRERSRVQGERQHVIYSTLAGGEG</sequence>
<evidence type="ECO:0000256" key="11">
    <source>
        <dbReference type="SAM" id="MobiDB-lite"/>
    </source>
</evidence>
<dbReference type="PANTHER" id="PTHR25466">
    <property type="entry name" value="T-LYMPHOCYTE ACTIVATION ANTIGEN"/>
    <property type="match status" value="1"/>
</dbReference>
<feature type="region of interest" description="Disordered" evidence="11">
    <location>
        <begin position="209"/>
        <end position="228"/>
    </location>
</feature>
<dbReference type="GO" id="GO:0007166">
    <property type="term" value="P:cell surface receptor signaling pathway"/>
    <property type="evidence" value="ECO:0007669"/>
    <property type="project" value="TreeGrafter"/>
</dbReference>
<evidence type="ECO:0000256" key="10">
    <source>
        <dbReference type="ARBA" id="ARBA00023319"/>
    </source>
</evidence>
<keyword evidence="7" id="KW-1015">Disulfide bond</keyword>
<evidence type="ECO:0000256" key="7">
    <source>
        <dbReference type="ARBA" id="ARBA00023157"/>
    </source>
</evidence>
<feature type="domain" description="Ig-like" evidence="14">
    <location>
        <begin position="21"/>
        <end position="99"/>
    </location>
</feature>
<dbReference type="OrthoDB" id="8777224at2759"/>
<evidence type="ECO:0000259" key="14">
    <source>
        <dbReference type="PROSITE" id="PS50835"/>
    </source>
</evidence>
<comment type="subcellular location">
    <subcellularLocation>
        <location evidence="1">Cell membrane</location>
        <topology evidence="1">Single-pass type I membrane protein</topology>
    </subcellularLocation>
</comment>
<dbReference type="SMART" id="SM00409">
    <property type="entry name" value="IG"/>
    <property type="match status" value="2"/>
</dbReference>
<dbReference type="GO" id="GO:0042130">
    <property type="term" value="P:negative regulation of T cell proliferation"/>
    <property type="evidence" value="ECO:0007669"/>
    <property type="project" value="TreeGrafter"/>
</dbReference>
<evidence type="ECO:0000256" key="3">
    <source>
        <dbReference type="ARBA" id="ARBA00022692"/>
    </source>
</evidence>
<proteinExistence type="predicted"/>
<evidence type="ECO:0000256" key="1">
    <source>
        <dbReference type="ARBA" id="ARBA00004251"/>
    </source>
</evidence>
<dbReference type="PROSITE" id="PS50835">
    <property type="entry name" value="IG_LIKE"/>
    <property type="match status" value="2"/>
</dbReference>
<evidence type="ECO:0000313" key="15">
    <source>
        <dbReference type="EMBL" id="KAG7457613.1"/>
    </source>
</evidence>
<dbReference type="Pfam" id="PF07686">
    <property type="entry name" value="V-set"/>
    <property type="match status" value="2"/>
</dbReference>
<dbReference type="SUPFAM" id="SSF48726">
    <property type="entry name" value="Immunoglobulin"/>
    <property type="match status" value="2"/>
</dbReference>
<dbReference type="GO" id="GO:0042102">
    <property type="term" value="P:positive regulation of T cell proliferation"/>
    <property type="evidence" value="ECO:0007669"/>
    <property type="project" value="TreeGrafter"/>
</dbReference>
<dbReference type="GO" id="GO:0071222">
    <property type="term" value="P:cellular response to lipopolysaccharide"/>
    <property type="evidence" value="ECO:0007669"/>
    <property type="project" value="TreeGrafter"/>
</dbReference>
<keyword evidence="10" id="KW-0393">Immunoglobulin domain</keyword>
<dbReference type="AlphaFoldDB" id="A0A9D3PD37"/>
<dbReference type="InterPro" id="IPR051713">
    <property type="entry name" value="T-cell_Activation_Regulation"/>
</dbReference>
<feature type="compositionally biased region" description="Acidic residues" evidence="11">
    <location>
        <begin position="215"/>
        <end position="228"/>
    </location>
</feature>
<evidence type="ECO:0000256" key="12">
    <source>
        <dbReference type="SAM" id="Phobius"/>
    </source>
</evidence>
<accession>A0A9D3PD37</accession>
<dbReference type="PANTHER" id="PTHR25466:SF9">
    <property type="entry name" value="FIBRONECTIN TYPE-III DOMAIN-CONTAINING PROTEIN"/>
    <property type="match status" value="1"/>
</dbReference>